<evidence type="ECO:0000313" key="1">
    <source>
        <dbReference type="EMBL" id="SVC73686.1"/>
    </source>
</evidence>
<organism evidence="1">
    <name type="scientific">marine metagenome</name>
    <dbReference type="NCBI Taxonomy" id="408172"/>
    <lineage>
        <taxon>unclassified sequences</taxon>
        <taxon>metagenomes</taxon>
        <taxon>ecological metagenomes</taxon>
    </lineage>
</organism>
<gene>
    <name evidence="1" type="ORF">METZ01_LOCUS326540</name>
</gene>
<dbReference type="EMBL" id="UINC01107937">
    <property type="protein sequence ID" value="SVC73686.1"/>
    <property type="molecule type" value="Genomic_DNA"/>
</dbReference>
<name>A0A382PKA4_9ZZZZ</name>
<sequence length="45" mass="4573">MGWFGGKKKPKRKPPVLEPVGAPAVQAAPAAAVPVQANLGIPSIQ</sequence>
<feature type="non-terminal residue" evidence="1">
    <location>
        <position position="45"/>
    </location>
</feature>
<proteinExistence type="predicted"/>
<reference evidence="1" key="1">
    <citation type="submission" date="2018-05" db="EMBL/GenBank/DDBJ databases">
        <authorList>
            <person name="Lanie J.A."/>
            <person name="Ng W.-L."/>
            <person name="Kazmierczak K.M."/>
            <person name="Andrzejewski T.M."/>
            <person name="Davidsen T.M."/>
            <person name="Wayne K.J."/>
            <person name="Tettelin H."/>
            <person name="Glass J.I."/>
            <person name="Rusch D."/>
            <person name="Podicherti R."/>
            <person name="Tsui H.-C.T."/>
            <person name="Winkler M.E."/>
        </authorList>
    </citation>
    <scope>NUCLEOTIDE SEQUENCE</scope>
</reference>
<dbReference type="AlphaFoldDB" id="A0A382PKA4"/>
<accession>A0A382PKA4</accession>
<protein>
    <submittedName>
        <fullName evidence="1">Uncharacterized protein</fullName>
    </submittedName>
</protein>